<evidence type="ECO:0000313" key="5">
    <source>
        <dbReference type="Proteomes" id="UP000018320"/>
    </source>
</evidence>
<evidence type="ECO:0000256" key="1">
    <source>
        <dbReference type="RuleBase" id="RU003767"/>
    </source>
</evidence>
<reference evidence="5" key="1">
    <citation type="submission" date="2012-02" db="EMBL/GenBank/DDBJ databases">
        <title>Genome sequencing of Giardia lamblia Genotypes A2 and B isolates (DH and GS) and comparative analysis with the genomes of Genotypes A1 and E (WB and Pig).</title>
        <authorList>
            <person name="Adam R."/>
            <person name="Dahlstrom E."/>
            <person name="Martens C."/>
            <person name="Bruno D."/>
            <person name="Barbian K."/>
            <person name="Porcella S.F."/>
            <person name="Nash T."/>
        </authorList>
    </citation>
    <scope>NUCLEOTIDE SEQUENCE</scope>
    <source>
        <strain evidence="5">DH</strain>
    </source>
</reference>
<keyword evidence="1" id="KW-0539">Nucleus</keyword>
<keyword evidence="1" id="KW-0238">DNA-binding</keyword>
<feature type="compositionally biased region" description="Basic and acidic residues" evidence="2">
    <location>
        <begin position="116"/>
        <end position="132"/>
    </location>
</feature>
<dbReference type="VEuPathDB" id="GiardiaDB:GL50803_0027521"/>
<dbReference type="GO" id="GO:0003677">
    <property type="term" value="F:DNA binding"/>
    <property type="evidence" value="ECO:0007669"/>
    <property type="project" value="UniProtKB-KW"/>
</dbReference>
<comment type="subunit">
    <text evidence="1">The nucleosome is a histone octamer containing two molecules each of H2A, H2B, H3 and H4 assembled in one H3-H4 heterotetramer and two H2A-H2B heterodimers. The octamer wraps approximately 147 bp of DNA.</text>
</comment>
<evidence type="ECO:0000313" key="4">
    <source>
        <dbReference type="EMBL" id="ESU37209.1"/>
    </source>
</evidence>
<dbReference type="VEuPathDB" id="GiardiaDB:QR46_1957"/>
<feature type="domain" description="Core Histone H2A/H2B/H3" evidence="3">
    <location>
        <begin position="12"/>
        <end position="94"/>
    </location>
</feature>
<dbReference type="Gene3D" id="1.10.20.10">
    <property type="entry name" value="Histone, subunit A"/>
    <property type="match status" value="1"/>
</dbReference>
<organism evidence="4 5">
    <name type="scientific">Giardia intestinalis</name>
    <name type="common">Giardia lamblia</name>
    <dbReference type="NCBI Taxonomy" id="5741"/>
    <lineage>
        <taxon>Eukaryota</taxon>
        <taxon>Metamonada</taxon>
        <taxon>Diplomonadida</taxon>
        <taxon>Hexamitidae</taxon>
        <taxon>Giardiinae</taxon>
        <taxon>Giardia</taxon>
    </lineage>
</organism>
<comment type="similarity">
    <text evidence="1">Belongs to the histone H2A family.</text>
</comment>
<dbReference type="InterPro" id="IPR007125">
    <property type="entry name" value="H2A/H2B/H3"/>
</dbReference>
<dbReference type="GO" id="GO:0030527">
    <property type="term" value="F:structural constituent of chromatin"/>
    <property type="evidence" value="ECO:0007669"/>
    <property type="project" value="InterPro"/>
</dbReference>
<dbReference type="PRINTS" id="PR00620">
    <property type="entry name" value="HISTONEH2A"/>
</dbReference>
<feature type="region of interest" description="Disordered" evidence="2">
    <location>
        <begin position="113"/>
        <end position="132"/>
    </location>
</feature>
<keyword evidence="1" id="KW-0158">Chromosome</keyword>
<feature type="region of interest" description="Disordered" evidence="2">
    <location>
        <begin position="1"/>
        <end position="28"/>
    </location>
</feature>
<dbReference type="PANTHER" id="PTHR23430">
    <property type="entry name" value="HISTONE H2A"/>
    <property type="match status" value="1"/>
</dbReference>
<dbReference type="VEuPathDB" id="GiardiaDB:GL50581_3602"/>
<dbReference type="AlphaFoldDB" id="V6TEX9"/>
<dbReference type="InterPro" id="IPR002119">
    <property type="entry name" value="Histone_H2A"/>
</dbReference>
<proteinExistence type="inferred from homology"/>
<dbReference type="SMART" id="SM00414">
    <property type="entry name" value="H2A"/>
    <property type="match status" value="1"/>
</dbReference>
<sequence length="132" mass="14705">MSAQIKKAMSTKPAKDNSKMKSRSARAGISFPIGRIHRHLREGRYAERISSDAPVYLAAVLENVVAEVFREACNHRDKKSQKRIVPNHILTALRKDKELATIFANVTIREGGVARSAKEGREGKGSHRSQDL</sequence>
<dbReference type="InterPro" id="IPR009072">
    <property type="entry name" value="Histone-fold"/>
</dbReference>
<dbReference type="GO" id="GO:0000786">
    <property type="term" value="C:nucleosome"/>
    <property type="evidence" value="ECO:0007669"/>
    <property type="project" value="UniProtKB-KW"/>
</dbReference>
<name>V6TEX9_GIAIN</name>
<comment type="subcellular location">
    <subcellularLocation>
        <location evidence="1">Nucleus</location>
    </subcellularLocation>
</comment>
<keyword evidence="1" id="KW-0544">Nucleosome core</keyword>
<evidence type="ECO:0000256" key="2">
    <source>
        <dbReference type="SAM" id="MobiDB-lite"/>
    </source>
</evidence>
<dbReference type="VEuPathDB" id="GiardiaDB:DHA2_152990"/>
<dbReference type="CDD" id="cd00074">
    <property type="entry name" value="HFD_H2A"/>
    <property type="match status" value="1"/>
</dbReference>
<evidence type="ECO:0000259" key="3">
    <source>
        <dbReference type="Pfam" id="PF00125"/>
    </source>
</evidence>
<dbReference type="GO" id="GO:0005634">
    <property type="term" value="C:nucleus"/>
    <property type="evidence" value="ECO:0007669"/>
    <property type="project" value="UniProtKB-SubCell"/>
</dbReference>
<dbReference type="EMBL" id="AHGT01000031">
    <property type="protein sequence ID" value="ESU37209.1"/>
    <property type="molecule type" value="Genomic_DNA"/>
</dbReference>
<dbReference type="Proteomes" id="UP000018320">
    <property type="component" value="Unassembled WGS sequence"/>
</dbReference>
<dbReference type="Pfam" id="PF00125">
    <property type="entry name" value="Histone"/>
    <property type="match status" value="1"/>
</dbReference>
<protein>
    <recommendedName>
        <fullName evidence="1">Histone H2A</fullName>
    </recommendedName>
</protein>
<accession>V6TEX9</accession>
<reference evidence="4 5" key="2">
    <citation type="journal article" date="2013" name="Genome Biol. Evol.">
        <title>Genome sequencing of Giardia lamblia genotypes A2 and B isolates (DH and GS) and comparative analysis with the genomes of genotypes A1 and E (WB and Pig).</title>
        <authorList>
            <person name="Adam R.D."/>
            <person name="Dahlstrom E.W."/>
            <person name="Martens C.A."/>
            <person name="Bruno D.P."/>
            <person name="Barbian K.D."/>
            <person name="Ricklefs S.M."/>
            <person name="Hernandez M.M."/>
            <person name="Narla N.P."/>
            <person name="Patel R.B."/>
            <person name="Porcella S.F."/>
            <person name="Nash T.E."/>
        </authorList>
    </citation>
    <scope>NUCLEOTIDE SEQUENCE [LARGE SCALE GENOMIC DNA]</scope>
    <source>
        <strain evidence="4 5">DH</strain>
    </source>
</reference>
<comment type="caution">
    <text evidence="4">The sequence shown here is derived from an EMBL/GenBank/DDBJ whole genome shotgun (WGS) entry which is preliminary data.</text>
</comment>
<dbReference type="GO" id="GO:0046982">
    <property type="term" value="F:protein heterodimerization activity"/>
    <property type="evidence" value="ECO:0007669"/>
    <property type="project" value="InterPro"/>
</dbReference>
<gene>
    <name evidence="4" type="ORF">DHA2_152990</name>
</gene>
<dbReference type="SUPFAM" id="SSF47113">
    <property type="entry name" value="Histone-fold"/>
    <property type="match status" value="1"/>
</dbReference>